<keyword evidence="1" id="KW-1133">Transmembrane helix</keyword>
<proteinExistence type="predicted"/>
<reference evidence="2" key="1">
    <citation type="journal article" date="2020" name="Nature">
        <title>Giant virus diversity and host interactions through global metagenomics.</title>
        <authorList>
            <person name="Schulz F."/>
            <person name="Roux S."/>
            <person name="Paez-Espino D."/>
            <person name="Jungbluth S."/>
            <person name="Walsh D.A."/>
            <person name="Denef V.J."/>
            <person name="McMahon K.D."/>
            <person name="Konstantinidis K.T."/>
            <person name="Eloe-Fadrosh E.A."/>
            <person name="Kyrpides N.C."/>
            <person name="Woyke T."/>
        </authorList>
    </citation>
    <scope>NUCLEOTIDE SEQUENCE</scope>
    <source>
        <strain evidence="2">GVMAG-S-1035315-10</strain>
    </source>
</reference>
<evidence type="ECO:0000313" key="2">
    <source>
        <dbReference type="EMBL" id="QHU06605.1"/>
    </source>
</evidence>
<name>A0A6C0JLH3_9ZZZZ</name>
<protein>
    <submittedName>
        <fullName evidence="2">Uncharacterized protein</fullName>
    </submittedName>
</protein>
<sequence length="66" mass="7463">MRALFADGWNSFWHVAFGMIGSIYPIVLALFIGYQLIDPYEMNVWIDISEGLIGYSIMQNSSLSKA</sequence>
<keyword evidence="1" id="KW-0812">Transmembrane</keyword>
<evidence type="ECO:0000256" key="1">
    <source>
        <dbReference type="SAM" id="Phobius"/>
    </source>
</evidence>
<accession>A0A6C0JLH3</accession>
<feature type="transmembrane region" description="Helical" evidence="1">
    <location>
        <begin position="12"/>
        <end position="34"/>
    </location>
</feature>
<organism evidence="2">
    <name type="scientific">viral metagenome</name>
    <dbReference type="NCBI Taxonomy" id="1070528"/>
    <lineage>
        <taxon>unclassified sequences</taxon>
        <taxon>metagenomes</taxon>
        <taxon>organismal metagenomes</taxon>
    </lineage>
</organism>
<keyword evidence="1" id="KW-0472">Membrane</keyword>
<dbReference type="AlphaFoldDB" id="A0A6C0JLH3"/>
<dbReference type="EMBL" id="MN740658">
    <property type="protein sequence ID" value="QHU06605.1"/>
    <property type="molecule type" value="Genomic_DNA"/>
</dbReference>